<evidence type="ECO:0000313" key="2">
    <source>
        <dbReference type="EMBL" id="CAD9753271.1"/>
    </source>
</evidence>
<accession>A0A7S2X828</accession>
<feature type="region of interest" description="Disordered" evidence="1">
    <location>
        <begin position="92"/>
        <end position="112"/>
    </location>
</feature>
<dbReference type="AlphaFoldDB" id="A0A7S2X828"/>
<sequence length="133" mass="15086">MSSEEPTVPTSRADKVEGKRGETSSRGRRPRLTLEVKVDKTNEPKTKEVLSPTGVPYSPKERDAAAKIQKFYRRRRSRVNKILSPNSVKLKTKLRRGESAPSRPQRIVPKSTQSLSCLSQIMEKTLDETVHEE</sequence>
<feature type="compositionally biased region" description="Basic and acidic residues" evidence="1">
    <location>
        <begin position="32"/>
        <end position="48"/>
    </location>
</feature>
<proteinExistence type="predicted"/>
<dbReference type="EMBL" id="HBHP01007433">
    <property type="protein sequence ID" value="CAD9753271.1"/>
    <property type="molecule type" value="Transcribed_RNA"/>
</dbReference>
<name>A0A7S2X828_9EUKA</name>
<feature type="region of interest" description="Disordered" evidence="1">
    <location>
        <begin position="1"/>
        <end position="62"/>
    </location>
</feature>
<protein>
    <submittedName>
        <fullName evidence="2">Uncharacterized protein</fullName>
    </submittedName>
</protein>
<gene>
    <name evidence="2" type="ORF">LSP00402_LOCUS4615</name>
</gene>
<reference evidence="2" key="1">
    <citation type="submission" date="2021-01" db="EMBL/GenBank/DDBJ databases">
        <authorList>
            <person name="Corre E."/>
            <person name="Pelletier E."/>
            <person name="Niang G."/>
            <person name="Scheremetjew M."/>
            <person name="Finn R."/>
            <person name="Kale V."/>
            <person name="Holt S."/>
            <person name="Cochrane G."/>
            <person name="Meng A."/>
            <person name="Brown T."/>
            <person name="Cohen L."/>
        </authorList>
    </citation>
    <scope>NUCLEOTIDE SEQUENCE</scope>
    <source>
        <strain evidence="2">CCMP622</strain>
    </source>
</reference>
<feature type="compositionally biased region" description="Polar residues" evidence="1">
    <location>
        <begin position="1"/>
        <end position="10"/>
    </location>
</feature>
<organism evidence="2">
    <name type="scientific">Lotharella oceanica</name>
    <dbReference type="NCBI Taxonomy" id="641309"/>
    <lineage>
        <taxon>Eukaryota</taxon>
        <taxon>Sar</taxon>
        <taxon>Rhizaria</taxon>
        <taxon>Cercozoa</taxon>
        <taxon>Chlorarachniophyceae</taxon>
        <taxon>Lotharella</taxon>
    </lineage>
</organism>
<feature type="compositionally biased region" description="Basic and acidic residues" evidence="1">
    <location>
        <begin position="12"/>
        <end position="25"/>
    </location>
</feature>
<evidence type="ECO:0000256" key="1">
    <source>
        <dbReference type="SAM" id="MobiDB-lite"/>
    </source>
</evidence>